<dbReference type="Gene3D" id="3.10.310.10">
    <property type="entry name" value="Diaminopimelate Epimerase, Chain A, domain 1"/>
    <property type="match status" value="2"/>
</dbReference>
<evidence type="ECO:0000256" key="1">
    <source>
        <dbReference type="PIRSR" id="PIRSR016184-1"/>
    </source>
</evidence>
<dbReference type="SUPFAM" id="SSF54506">
    <property type="entry name" value="Diaminopimelate epimerase-like"/>
    <property type="match status" value="1"/>
</dbReference>
<keyword evidence="5" id="KW-1185">Reference proteome</keyword>
<dbReference type="InterPro" id="IPR003719">
    <property type="entry name" value="Phenazine_PhzF-like"/>
</dbReference>
<dbReference type="GO" id="GO:0005737">
    <property type="term" value="C:cytoplasm"/>
    <property type="evidence" value="ECO:0007669"/>
    <property type="project" value="TreeGrafter"/>
</dbReference>
<proteinExistence type="predicted"/>
<gene>
    <name evidence="2" type="ORF">EQW73_16375</name>
    <name evidence="3" type="ORF">EQW78_17285</name>
</gene>
<dbReference type="EMBL" id="SDJR01000012">
    <property type="protein sequence ID" value="RXR22786.1"/>
    <property type="molecule type" value="Genomic_DNA"/>
</dbReference>
<name>A0A4Q1KM05_9CELL</name>
<evidence type="ECO:0000313" key="2">
    <source>
        <dbReference type="EMBL" id="RXR22786.1"/>
    </source>
</evidence>
<dbReference type="Proteomes" id="UP000290517">
    <property type="component" value="Unassembled WGS sequence"/>
</dbReference>
<dbReference type="RefSeq" id="WP_030153303.1">
    <property type="nucleotide sequence ID" value="NZ_JOFV01000022.1"/>
</dbReference>
<reference evidence="4 5" key="1">
    <citation type="submission" date="2019-01" db="EMBL/GenBank/DDBJ databases">
        <title>Oerskovia turbata Genome sequencing and assembly.</title>
        <authorList>
            <person name="Dou T."/>
        </authorList>
    </citation>
    <scope>NUCLEOTIDE SEQUENCE [LARGE SCALE GENOMIC DNA]</scope>
    <source>
        <strain evidence="3 4">JCM12123</strain>
        <strain evidence="2 5">JCM3160</strain>
    </source>
</reference>
<dbReference type="PANTHER" id="PTHR13774:SF32">
    <property type="entry name" value="ANTISENSE-ENHANCING SEQUENCE 1"/>
    <property type="match status" value="1"/>
</dbReference>
<dbReference type="PIRSF" id="PIRSF016184">
    <property type="entry name" value="PhzC_PhzF"/>
    <property type="match status" value="1"/>
</dbReference>
<dbReference type="Pfam" id="PF02567">
    <property type="entry name" value="PhzC-PhzF"/>
    <property type="match status" value="1"/>
</dbReference>
<comment type="caution">
    <text evidence="3">The sequence shown here is derived from an EMBL/GenBank/DDBJ whole genome shotgun (WGS) entry which is preliminary data.</text>
</comment>
<dbReference type="STRING" id="1713.GCA_000718325_03425"/>
<sequence length="315" mass="32653">MSNPPRLRPFSQVDVFTTTPYRGNPVAVVRDAVGLGDEQMAAFARWTNLSETTFLLPPSPEGAAAGADYRLRIFTPAGELPFAGHPTLGSCHAWLAAGGTPREPGVVVQECGIGLVPLRRSPTDAVPALPDGAASPGGRLAFVAPDLLTDEPVDLSTLAAITRALGLDAHDVVDHRFLDNGPGWRVLLLGSAEKVLALDPDFTGLGDLAIGVVGPYTALGDGSYDGPDGAAVEVRGYALDMGIPEDPVTGSLNAVVAQWLQPDGLVPAEYVASQGTALGRAGRVHVRRVGDDDGRPDTVWVGGDAVTCIDGTVLL</sequence>
<evidence type="ECO:0000313" key="3">
    <source>
        <dbReference type="EMBL" id="RXR30732.1"/>
    </source>
</evidence>
<organism evidence="3 4">
    <name type="scientific">Oerskovia turbata</name>
    <dbReference type="NCBI Taxonomy" id="1713"/>
    <lineage>
        <taxon>Bacteria</taxon>
        <taxon>Bacillati</taxon>
        <taxon>Actinomycetota</taxon>
        <taxon>Actinomycetes</taxon>
        <taxon>Micrococcales</taxon>
        <taxon>Cellulomonadaceae</taxon>
        <taxon>Oerskovia</taxon>
    </lineage>
</organism>
<protein>
    <submittedName>
        <fullName evidence="3">PhzF family phenazine biosynthesis protein</fullName>
    </submittedName>
</protein>
<dbReference type="AlphaFoldDB" id="A0A4Q1KM05"/>
<accession>A0A4Q1KM05</accession>
<dbReference type="GO" id="GO:0016853">
    <property type="term" value="F:isomerase activity"/>
    <property type="evidence" value="ECO:0007669"/>
    <property type="project" value="TreeGrafter"/>
</dbReference>
<feature type="active site" evidence="1">
    <location>
        <position position="51"/>
    </location>
</feature>
<dbReference type="NCBIfam" id="TIGR00654">
    <property type="entry name" value="PhzF_family"/>
    <property type="match status" value="1"/>
</dbReference>
<dbReference type="Proteomes" id="UP000289805">
    <property type="component" value="Unassembled WGS sequence"/>
</dbReference>
<evidence type="ECO:0000313" key="4">
    <source>
        <dbReference type="Proteomes" id="UP000289805"/>
    </source>
</evidence>
<dbReference type="OrthoDB" id="9788221at2"/>
<evidence type="ECO:0000313" key="5">
    <source>
        <dbReference type="Proteomes" id="UP000290517"/>
    </source>
</evidence>
<dbReference type="EMBL" id="SDJQ01000028">
    <property type="protein sequence ID" value="RXR30732.1"/>
    <property type="molecule type" value="Genomic_DNA"/>
</dbReference>
<dbReference type="PANTHER" id="PTHR13774">
    <property type="entry name" value="PHENAZINE BIOSYNTHESIS PROTEIN"/>
    <property type="match status" value="1"/>
</dbReference>